<evidence type="ECO:0000313" key="2">
    <source>
        <dbReference type="Proteomes" id="UP000078287"/>
    </source>
</evidence>
<dbReference type="OrthoDB" id="147356at2"/>
<proteinExistence type="predicted"/>
<dbReference type="RefSeq" id="WP_066783726.1">
    <property type="nucleotide sequence ID" value="NZ_LWQS01000036.1"/>
</dbReference>
<dbReference type="EMBL" id="LWQS01000036">
    <property type="protein sequence ID" value="OAN47593.1"/>
    <property type="molecule type" value="Genomic_DNA"/>
</dbReference>
<organism evidence="1 2">
    <name type="scientific">Chloroflexus islandicus</name>
    <dbReference type="NCBI Taxonomy" id="1707952"/>
    <lineage>
        <taxon>Bacteria</taxon>
        <taxon>Bacillati</taxon>
        <taxon>Chloroflexota</taxon>
        <taxon>Chloroflexia</taxon>
        <taxon>Chloroflexales</taxon>
        <taxon>Chloroflexineae</taxon>
        <taxon>Chloroflexaceae</taxon>
        <taxon>Chloroflexus</taxon>
    </lineage>
</organism>
<dbReference type="AlphaFoldDB" id="A0A178MGA7"/>
<reference evidence="1 2" key="1">
    <citation type="submission" date="2016-04" db="EMBL/GenBank/DDBJ databases">
        <title>Chloroflexus islandicus sp. nov., a thermophilic filamentous anoxygenic phototrophic bacterium from geyser Strokkur (Iceland).</title>
        <authorList>
            <person name="Gaisin V.A."/>
            <person name="Kalashnikov A.M."/>
            <person name="Sukhacheva M.V."/>
            <person name="Grouzdev D.S."/>
            <person name="Ivanov T.M."/>
            <person name="Kuznetsov B."/>
            <person name="Gorlenko V.M."/>
        </authorList>
    </citation>
    <scope>NUCLEOTIDE SEQUENCE [LARGE SCALE GENOMIC DNA]</scope>
    <source>
        <strain evidence="2">isl-2</strain>
    </source>
</reference>
<dbReference type="STRING" id="1707952.A6A03_10100"/>
<sequence length="293" mass="33631">MQLLLRSGGQQMIIDMERADDRPLSVGQYTYRPRRLAGKVRRLVAKMWPDMPSSVLDERLTFEALDNGRETAWGDSGSFSPRSGSTVLLGRWDEDGSVGIALHELAHEMHLRHGGYDDSDGVVREALAMLAEREAGLRRTFEREPYHSACQLIEQLEELPAFSRMAFSKRWAEVVSVTSAAGLADLINYYLDRSERLGLARWLDRLTKNVDVRDQLLARLASTSLRYSLDLRRHLIKKLVRCKPETPVEQLMYVLDSIATLDRRYPNDDLERIINFCFAPYVPQRRRLFAFGS</sequence>
<comment type="caution">
    <text evidence="1">The sequence shown here is derived from an EMBL/GenBank/DDBJ whole genome shotgun (WGS) entry which is preliminary data.</text>
</comment>
<gene>
    <name evidence="1" type="ORF">A6A03_10100</name>
</gene>
<keyword evidence="2" id="KW-1185">Reference proteome</keyword>
<accession>A0A178MGA7</accession>
<dbReference type="Proteomes" id="UP000078287">
    <property type="component" value="Unassembled WGS sequence"/>
</dbReference>
<evidence type="ECO:0000313" key="1">
    <source>
        <dbReference type="EMBL" id="OAN47593.1"/>
    </source>
</evidence>
<protein>
    <submittedName>
        <fullName evidence="1">Uncharacterized protein</fullName>
    </submittedName>
</protein>
<name>A0A178MGA7_9CHLR</name>